<reference evidence="2 3" key="1">
    <citation type="submission" date="2019-07" db="EMBL/GenBank/DDBJ databases">
        <title>Allobacillus sp. nov. SKP isolated from shrimp paste of Euphausiacea.</title>
        <authorList>
            <person name="Kanchanasin P."/>
            <person name="Tanasupawat S."/>
            <person name="Shi W."/>
            <person name="Wu L."/>
            <person name="Ma J."/>
        </authorList>
    </citation>
    <scope>NUCLEOTIDE SEQUENCE [LARGE SCALE GENOMIC DNA]</scope>
    <source>
        <strain evidence="2 3">SKP4-8</strain>
    </source>
</reference>
<dbReference type="InterPro" id="IPR007809">
    <property type="entry name" value="FlgN-like"/>
</dbReference>
<evidence type="ECO:0000313" key="2">
    <source>
        <dbReference type="EMBL" id="TSJ66805.1"/>
    </source>
</evidence>
<organism evidence="2 3">
    <name type="scientific">Allobacillus salarius</name>
    <dbReference type="NCBI Taxonomy" id="1955272"/>
    <lineage>
        <taxon>Bacteria</taxon>
        <taxon>Bacillati</taxon>
        <taxon>Bacillota</taxon>
        <taxon>Bacilli</taxon>
        <taxon>Bacillales</taxon>
        <taxon>Bacillaceae</taxon>
        <taxon>Allobacillus</taxon>
    </lineage>
</organism>
<keyword evidence="1" id="KW-1005">Bacterial flagellum biogenesis</keyword>
<keyword evidence="3" id="KW-1185">Reference proteome</keyword>
<comment type="caution">
    <text evidence="2">The sequence shown here is derived from an EMBL/GenBank/DDBJ whole genome shotgun (WGS) entry which is preliminary data.</text>
</comment>
<protein>
    <submittedName>
        <fullName evidence="2">Flagellar protein FlgN</fullName>
    </submittedName>
</protein>
<evidence type="ECO:0000256" key="1">
    <source>
        <dbReference type="ARBA" id="ARBA00022795"/>
    </source>
</evidence>
<keyword evidence="2" id="KW-0282">Flagellum</keyword>
<name>A0A556PQZ1_9BACI</name>
<dbReference type="EMBL" id="VMHE01000003">
    <property type="protein sequence ID" value="TSJ66805.1"/>
    <property type="molecule type" value="Genomic_DNA"/>
</dbReference>
<dbReference type="SUPFAM" id="SSF140566">
    <property type="entry name" value="FlgN-like"/>
    <property type="match status" value="1"/>
</dbReference>
<dbReference type="OrthoDB" id="2381500at2"/>
<dbReference type="GO" id="GO:0044780">
    <property type="term" value="P:bacterial-type flagellum assembly"/>
    <property type="evidence" value="ECO:0007669"/>
    <property type="project" value="InterPro"/>
</dbReference>
<gene>
    <name evidence="2" type="ORF">FPQ13_03685</name>
</gene>
<evidence type="ECO:0000313" key="3">
    <source>
        <dbReference type="Proteomes" id="UP000316425"/>
    </source>
</evidence>
<accession>A0A556PQZ1</accession>
<dbReference type="Gene3D" id="1.20.58.300">
    <property type="entry name" value="FlgN-like"/>
    <property type="match status" value="1"/>
</dbReference>
<proteinExistence type="predicted"/>
<dbReference type="AlphaFoldDB" id="A0A556PQZ1"/>
<dbReference type="InterPro" id="IPR036679">
    <property type="entry name" value="FlgN-like_sf"/>
</dbReference>
<dbReference type="Proteomes" id="UP000316425">
    <property type="component" value="Unassembled WGS sequence"/>
</dbReference>
<sequence length="178" mass="21155">MLERSLNRLKEDNPLSIENQVQLLEKTYQLHQSLLEISKRKEQLIKDNDIDGMRQVLMDERKHVKAIQQLEEKRVVATSNWFETYAPEAEEQTIQQVINHLQNNEEKDQLQAIYENFIYVLADLKNQEKLNRELMEQSLQFVELSLDLLKPNHEKNMNYDKKQVQQNKASQSVFDSKA</sequence>
<keyword evidence="2" id="KW-0966">Cell projection</keyword>
<dbReference type="Pfam" id="PF05130">
    <property type="entry name" value="FlgN"/>
    <property type="match status" value="1"/>
</dbReference>
<keyword evidence="2" id="KW-0969">Cilium</keyword>